<protein>
    <submittedName>
        <fullName evidence="1">Uncharacterized protein</fullName>
    </submittedName>
</protein>
<proteinExistence type="predicted"/>
<sequence length="106" mass="12344">MSIDKNLEKFLETQGFKRENDGYLVLSLRKGSDRHQTEVWIENGLFCFGKHFMSGFDYINESEIIGNHNDLSTNTKTHWLSIKKNLLDKGYEVRVADKFTGLEVKK</sequence>
<reference evidence="1" key="1">
    <citation type="submission" date="2021-04" db="EMBL/GenBank/DDBJ databases">
        <title>Proteiniclasticum sedimins sp. nov., an obligate anaerobic bacterium isolated from anaerobic sludge.</title>
        <authorList>
            <person name="Liu J."/>
        </authorList>
    </citation>
    <scope>NUCLEOTIDE SEQUENCE</scope>
    <source>
        <strain evidence="1">BAD-10</strain>
    </source>
</reference>
<organism evidence="1 2">
    <name type="scientific">Proteiniclasticum sediminis</name>
    <dbReference type="NCBI Taxonomy" id="2804028"/>
    <lineage>
        <taxon>Bacteria</taxon>
        <taxon>Bacillati</taxon>
        <taxon>Bacillota</taxon>
        <taxon>Clostridia</taxon>
        <taxon>Eubacteriales</taxon>
        <taxon>Clostridiaceae</taxon>
        <taxon>Proteiniclasticum</taxon>
    </lineage>
</organism>
<dbReference type="AlphaFoldDB" id="A0A941CQ11"/>
<evidence type="ECO:0000313" key="1">
    <source>
        <dbReference type="EMBL" id="MBR0576785.1"/>
    </source>
</evidence>
<gene>
    <name evidence="1" type="ORF">KCG48_10615</name>
</gene>
<evidence type="ECO:0000313" key="2">
    <source>
        <dbReference type="Proteomes" id="UP000675379"/>
    </source>
</evidence>
<name>A0A941CQ11_9CLOT</name>
<dbReference type="RefSeq" id="WP_211802204.1">
    <property type="nucleotide sequence ID" value="NZ_JAGSCS010000014.1"/>
</dbReference>
<dbReference type="Proteomes" id="UP000675379">
    <property type="component" value="Unassembled WGS sequence"/>
</dbReference>
<keyword evidence="2" id="KW-1185">Reference proteome</keyword>
<comment type="caution">
    <text evidence="1">The sequence shown here is derived from an EMBL/GenBank/DDBJ whole genome shotgun (WGS) entry which is preliminary data.</text>
</comment>
<dbReference type="EMBL" id="JAGSCS010000014">
    <property type="protein sequence ID" value="MBR0576785.1"/>
    <property type="molecule type" value="Genomic_DNA"/>
</dbReference>
<accession>A0A941CQ11</accession>